<feature type="domain" description="RNA polymerase Rpb7-like N-terminal" evidence="5">
    <location>
        <begin position="2"/>
        <end position="50"/>
    </location>
</feature>
<dbReference type="PANTHER" id="PTHR12709:SF4">
    <property type="entry name" value="DNA-DIRECTED RNA POLYMERASE II SUBUNIT RPB7"/>
    <property type="match status" value="1"/>
</dbReference>
<accession>A0A6C0D1N7</accession>
<dbReference type="InterPro" id="IPR036898">
    <property type="entry name" value="RNA_pol_Rpb7-like_N_sf"/>
</dbReference>
<dbReference type="GO" id="GO:0006367">
    <property type="term" value="P:transcription initiation at RNA polymerase II promoter"/>
    <property type="evidence" value="ECO:0007669"/>
    <property type="project" value="TreeGrafter"/>
</dbReference>
<evidence type="ECO:0000313" key="6">
    <source>
        <dbReference type="EMBL" id="QHT09809.1"/>
    </source>
</evidence>
<dbReference type="GO" id="GO:0003697">
    <property type="term" value="F:single-stranded DNA binding"/>
    <property type="evidence" value="ECO:0007669"/>
    <property type="project" value="TreeGrafter"/>
</dbReference>
<dbReference type="InterPro" id="IPR005576">
    <property type="entry name" value="Rpb7-like_N"/>
</dbReference>
<dbReference type="SUPFAM" id="SSF88798">
    <property type="entry name" value="N-terminal, heterodimerisation domain of RBP7 (RpoE)"/>
    <property type="match status" value="1"/>
</dbReference>
<dbReference type="InterPro" id="IPR012340">
    <property type="entry name" value="NA-bd_OB-fold"/>
</dbReference>
<dbReference type="GO" id="GO:0000932">
    <property type="term" value="C:P-body"/>
    <property type="evidence" value="ECO:0007669"/>
    <property type="project" value="TreeGrafter"/>
</dbReference>
<dbReference type="InterPro" id="IPR003029">
    <property type="entry name" value="S1_domain"/>
</dbReference>
<dbReference type="GO" id="GO:0003727">
    <property type="term" value="F:single-stranded RNA binding"/>
    <property type="evidence" value="ECO:0007669"/>
    <property type="project" value="TreeGrafter"/>
</dbReference>
<dbReference type="GO" id="GO:0005665">
    <property type="term" value="C:RNA polymerase II, core complex"/>
    <property type="evidence" value="ECO:0007669"/>
    <property type="project" value="TreeGrafter"/>
</dbReference>
<comment type="similarity">
    <text evidence="1">Belongs to the eukaryotic RPB7/RPC8 RNA polymerase subunit family.</text>
</comment>
<evidence type="ECO:0000256" key="1">
    <source>
        <dbReference type="ARBA" id="ARBA00009307"/>
    </source>
</evidence>
<evidence type="ECO:0008006" key="7">
    <source>
        <dbReference type="Google" id="ProtNLM"/>
    </source>
</evidence>
<organism evidence="6">
    <name type="scientific">viral metagenome</name>
    <dbReference type="NCBI Taxonomy" id="1070528"/>
    <lineage>
        <taxon>unclassified sequences</taxon>
        <taxon>metagenomes</taxon>
        <taxon>organismal metagenomes</taxon>
    </lineage>
</organism>
<evidence type="ECO:0000256" key="3">
    <source>
        <dbReference type="ARBA" id="ARBA00023163"/>
    </source>
</evidence>
<sequence length="155" mass="17860">MERNICIEPQYLNNNIHQNLLVKLREVTANECTKKYGYILEILRIYSVLDNQISFANSDIVFTVKFEAKILKPEIGSIFEGEVCMIIKDCLFVDIKKKLKVLVQLGETGYKLDTNDNCMVKGDMKIYQGDLLKVCITGVKYCKQRFNCFGNLVNE</sequence>
<dbReference type="GO" id="GO:0045948">
    <property type="term" value="P:positive regulation of translational initiation"/>
    <property type="evidence" value="ECO:0007669"/>
    <property type="project" value="TreeGrafter"/>
</dbReference>
<keyword evidence="3" id="KW-0804">Transcription</keyword>
<dbReference type="SUPFAM" id="SSF50249">
    <property type="entry name" value="Nucleic acid-binding proteins"/>
    <property type="match status" value="1"/>
</dbReference>
<dbReference type="EMBL" id="MN739515">
    <property type="protein sequence ID" value="QHT09809.1"/>
    <property type="molecule type" value="Genomic_DNA"/>
</dbReference>
<dbReference type="Pfam" id="PF03876">
    <property type="entry name" value="SHS2_Rpb7-N"/>
    <property type="match status" value="1"/>
</dbReference>
<protein>
    <recommendedName>
        <fullName evidence="7">S1 motif domain-containing protein</fullName>
    </recommendedName>
</protein>
<proteinExistence type="inferred from homology"/>
<dbReference type="PANTHER" id="PTHR12709">
    <property type="entry name" value="DNA-DIRECTED RNA POLYMERASE II, III"/>
    <property type="match status" value="1"/>
</dbReference>
<reference evidence="6" key="1">
    <citation type="journal article" date="2020" name="Nature">
        <title>Giant virus diversity and host interactions through global metagenomics.</title>
        <authorList>
            <person name="Schulz F."/>
            <person name="Roux S."/>
            <person name="Paez-Espino D."/>
            <person name="Jungbluth S."/>
            <person name="Walsh D.A."/>
            <person name="Denef V.J."/>
            <person name="McMahon K.D."/>
            <person name="Konstantinidis K.T."/>
            <person name="Eloe-Fadrosh E.A."/>
            <person name="Kyrpides N.C."/>
            <person name="Woyke T."/>
        </authorList>
    </citation>
    <scope>NUCLEOTIDE SEQUENCE</scope>
    <source>
        <strain evidence="6">GVMAG-M-3300023174-102</strain>
    </source>
</reference>
<feature type="domain" description="S1 motif" evidence="4">
    <location>
        <begin position="72"/>
        <end position="142"/>
    </location>
</feature>
<evidence type="ECO:0000259" key="5">
    <source>
        <dbReference type="Pfam" id="PF03876"/>
    </source>
</evidence>
<dbReference type="Gene3D" id="3.30.1490.120">
    <property type="entry name" value="RNA polymerase Rpb7-like, N-terminal domain"/>
    <property type="match status" value="1"/>
</dbReference>
<keyword evidence="2" id="KW-0240">DNA-directed RNA polymerase</keyword>
<dbReference type="AlphaFoldDB" id="A0A6C0D1N7"/>
<dbReference type="GO" id="GO:0031369">
    <property type="term" value="F:translation initiation factor binding"/>
    <property type="evidence" value="ECO:0007669"/>
    <property type="project" value="TreeGrafter"/>
</dbReference>
<name>A0A6C0D1N7_9ZZZZ</name>
<evidence type="ECO:0000259" key="4">
    <source>
        <dbReference type="Pfam" id="PF00575"/>
    </source>
</evidence>
<dbReference type="Pfam" id="PF00575">
    <property type="entry name" value="S1"/>
    <property type="match status" value="1"/>
</dbReference>
<dbReference type="GO" id="GO:0060213">
    <property type="term" value="P:positive regulation of nuclear-transcribed mRNA poly(A) tail shortening"/>
    <property type="evidence" value="ECO:0007669"/>
    <property type="project" value="TreeGrafter"/>
</dbReference>
<dbReference type="InterPro" id="IPR045113">
    <property type="entry name" value="Rpb7-like"/>
</dbReference>
<evidence type="ECO:0000256" key="2">
    <source>
        <dbReference type="ARBA" id="ARBA00022478"/>
    </source>
</evidence>